<dbReference type="InterPro" id="IPR023214">
    <property type="entry name" value="HAD_sf"/>
</dbReference>
<dbReference type="InterPro" id="IPR023298">
    <property type="entry name" value="ATPase_P-typ_TM_dom_sf"/>
</dbReference>
<dbReference type="EC" id="7.2.2.8" evidence="3"/>
<evidence type="ECO:0000256" key="3">
    <source>
        <dbReference type="ARBA" id="ARBA00012517"/>
    </source>
</evidence>
<feature type="transmembrane region" description="Helical" evidence="14">
    <location>
        <begin position="76"/>
        <end position="95"/>
    </location>
</feature>
<evidence type="ECO:0000313" key="18">
    <source>
        <dbReference type="Proteomes" id="UP001410648"/>
    </source>
</evidence>
<dbReference type="Gene3D" id="3.40.50.1000">
    <property type="entry name" value="HAD superfamily/HAD-like"/>
    <property type="match status" value="1"/>
</dbReference>
<evidence type="ECO:0000256" key="4">
    <source>
        <dbReference type="ARBA" id="ARBA00022692"/>
    </source>
</evidence>
<dbReference type="InterPro" id="IPR001757">
    <property type="entry name" value="P_typ_ATPase"/>
</dbReference>
<sequence>MKHQHNHHEHNHHDHTHHDHSSHADHHDHGGMDHSMHMGNLKIKFFVSLILAIPIILFAPMMGMELPFQVTFTGSEWVVAILATILFFYGGLPFLKGAKMELGSKNPAMMTLISLGITVAYIYSMYAFVVNEFFQTDTHVMDFFWELATLIVIMLLGHWIEMNAISNAGNALQKMAELLPSSAIVIDNDGQTKEVPLQEVKEGQFVRVKAGEKIPTDGIVVSGSTTVNESMVTGESKQVEKNTNDTVIGGSVNGSGTITVEVTATGESSYLSQVMELVSNAQKEKSRAETMSDKVAKWLFYVALVAGIGAFIVWLSLTGDMNIALERMVTVLIIACPHALGLAIPLVTARTTSLGAQNGLLIKNRQALEVAKKLDKVLMDKTGTLTEGNFEVNTYISYSDEYSDEDVLSLFGALEEHSSHPLSVGILNKVKEINLSLPEAENVDTLSGVGLEGTINHKHFKIVSVSYLEKNRLKYNKEQFEKLSSQGNSVSFLILNEQVIGLVAQGDQIKAEAYGLIETLINEGIQPVMLTGDNKQVANAVARELGIKEVHAQLMPEDKEKKVKEYRDQGHVVMMVGDGVNDAPSLVRANVGLAIGAGTDVAIESADTILVKSNPADILHFLSLAKNSSRKMVQNLWWGAGYNIVAIPLAAGVLAGWNILLTPAMGAVLMSLSTIIVAINAMLLKLD</sequence>
<protein>
    <recommendedName>
        <fullName evidence="3">P-type Cu(+) transporter</fullName>
        <ecNumber evidence="3">7.2.2.8</ecNumber>
    </recommendedName>
</protein>
<feature type="transmembrane region" description="Helical" evidence="14">
    <location>
        <begin position="143"/>
        <end position="160"/>
    </location>
</feature>
<evidence type="ECO:0000256" key="14">
    <source>
        <dbReference type="RuleBase" id="RU362081"/>
    </source>
</evidence>
<dbReference type="NCBIfam" id="TIGR01511">
    <property type="entry name" value="ATPase-IB1_Cu"/>
    <property type="match status" value="1"/>
</dbReference>
<comment type="catalytic activity">
    <reaction evidence="13">
        <text>Cu(+)(in) + ATP + H2O = Cu(+)(out) + ADP + phosphate + H(+)</text>
        <dbReference type="Rhea" id="RHEA:25792"/>
        <dbReference type="ChEBI" id="CHEBI:15377"/>
        <dbReference type="ChEBI" id="CHEBI:15378"/>
        <dbReference type="ChEBI" id="CHEBI:30616"/>
        <dbReference type="ChEBI" id="CHEBI:43474"/>
        <dbReference type="ChEBI" id="CHEBI:49552"/>
        <dbReference type="ChEBI" id="CHEBI:456216"/>
        <dbReference type="EC" id="7.2.2.8"/>
    </reaction>
</comment>
<keyword evidence="7" id="KW-0813">Transport</keyword>
<dbReference type="Pfam" id="PF00702">
    <property type="entry name" value="Hydrolase"/>
    <property type="match status" value="1"/>
</dbReference>
<dbReference type="RefSeq" id="WP_346024310.1">
    <property type="nucleotide sequence ID" value="NZ_BAAADA010000072.1"/>
</dbReference>
<name>A0ABP3KJ74_9LACT</name>
<keyword evidence="14" id="KW-1003">Cell membrane</keyword>
<keyword evidence="6 14" id="KW-0547">Nucleotide-binding</keyword>
<feature type="domain" description="P-type ATPase A" evidence="16">
    <location>
        <begin position="177"/>
        <end position="278"/>
    </location>
</feature>
<dbReference type="Gene3D" id="2.70.150.10">
    <property type="entry name" value="Calcium-transporting ATPase, cytoplasmic transduction domain A"/>
    <property type="match status" value="1"/>
</dbReference>
<dbReference type="InterPro" id="IPR036412">
    <property type="entry name" value="HAD-like_sf"/>
</dbReference>
<feature type="compositionally biased region" description="Basic and acidic residues" evidence="15">
    <location>
        <begin position="16"/>
        <end position="29"/>
    </location>
</feature>
<dbReference type="PRINTS" id="PR00119">
    <property type="entry name" value="CATATPASE"/>
</dbReference>
<evidence type="ECO:0000256" key="11">
    <source>
        <dbReference type="ARBA" id="ARBA00023008"/>
    </source>
</evidence>
<dbReference type="PANTHER" id="PTHR43520">
    <property type="entry name" value="ATP7, ISOFORM B"/>
    <property type="match status" value="1"/>
</dbReference>
<dbReference type="InterPro" id="IPR008250">
    <property type="entry name" value="ATPase_P-typ_transduc_dom_A_sf"/>
</dbReference>
<gene>
    <name evidence="17" type="ORF">GCM10008936_08460</name>
</gene>
<dbReference type="PROSITE" id="PS00154">
    <property type="entry name" value="ATPASE_E1_E2"/>
    <property type="match status" value="1"/>
</dbReference>
<dbReference type="SFLD" id="SFLDF00027">
    <property type="entry name" value="p-type_atpase"/>
    <property type="match status" value="1"/>
</dbReference>
<comment type="caution">
    <text evidence="17">The sequence shown here is derived from an EMBL/GenBank/DDBJ whole genome shotgun (WGS) entry which is preliminary data.</text>
</comment>
<evidence type="ECO:0000256" key="5">
    <source>
        <dbReference type="ARBA" id="ARBA00022723"/>
    </source>
</evidence>
<feature type="transmembrane region" description="Helical" evidence="14">
    <location>
        <begin position="636"/>
        <end position="657"/>
    </location>
</feature>
<feature type="transmembrane region" description="Helical" evidence="14">
    <location>
        <begin position="663"/>
        <end position="684"/>
    </location>
</feature>
<comment type="similarity">
    <text evidence="2 14">Belongs to the cation transport ATPase (P-type) (TC 3.A.3) family. Type IB subfamily.</text>
</comment>
<dbReference type="SUPFAM" id="SSF81653">
    <property type="entry name" value="Calcium ATPase, transduction domain A"/>
    <property type="match status" value="1"/>
</dbReference>
<evidence type="ECO:0000256" key="15">
    <source>
        <dbReference type="SAM" id="MobiDB-lite"/>
    </source>
</evidence>
<dbReference type="SUPFAM" id="SSF81665">
    <property type="entry name" value="Calcium ATPase, transmembrane domain M"/>
    <property type="match status" value="1"/>
</dbReference>
<keyword evidence="10 14" id="KW-1133">Transmembrane helix</keyword>
<dbReference type="EMBL" id="BAAADA010000072">
    <property type="protein sequence ID" value="GAA0480984.1"/>
    <property type="molecule type" value="Genomic_DNA"/>
</dbReference>
<dbReference type="Proteomes" id="UP001410648">
    <property type="component" value="Unassembled WGS sequence"/>
</dbReference>
<dbReference type="InterPro" id="IPR044492">
    <property type="entry name" value="P_typ_ATPase_HD_dom"/>
</dbReference>
<dbReference type="SFLD" id="SFLDG00002">
    <property type="entry name" value="C1.7:_P-type_atpase_like"/>
    <property type="match status" value="1"/>
</dbReference>
<feature type="transmembrane region" description="Helical" evidence="14">
    <location>
        <begin position="329"/>
        <end position="349"/>
    </location>
</feature>
<proteinExistence type="inferred from homology"/>
<feature type="transmembrane region" description="Helical" evidence="14">
    <location>
        <begin position="298"/>
        <end position="317"/>
    </location>
</feature>
<evidence type="ECO:0000256" key="9">
    <source>
        <dbReference type="ARBA" id="ARBA00022967"/>
    </source>
</evidence>
<keyword evidence="9" id="KW-1278">Translocase</keyword>
<feature type="region of interest" description="Disordered" evidence="15">
    <location>
        <begin position="1"/>
        <end position="29"/>
    </location>
</feature>
<dbReference type="InterPro" id="IPR059000">
    <property type="entry name" value="ATPase_P-type_domA"/>
</dbReference>
<evidence type="ECO:0000256" key="13">
    <source>
        <dbReference type="ARBA" id="ARBA00049289"/>
    </source>
</evidence>
<feature type="transmembrane region" description="Helical" evidence="14">
    <location>
        <begin position="107"/>
        <end position="131"/>
    </location>
</feature>
<evidence type="ECO:0000256" key="1">
    <source>
        <dbReference type="ARBA" id="ARBA00004127"/>
    </source>
</evidence>
<organism evidence="17 18">
    <name type="scientific">Alkalibacterium indicireducens</name>
    <dbReference type="NCBI Taxonomy" id="398758"/>
    <lineage>
        <taxon>Bacteria</taxon>
        <taxon>Bacillati</taxon>
        <taxon>Bacillota</taxon>
        <taxon>Bacilli</taxon>
        <taxon>Lactobacillales</taxon>
        <taxon>Carnobacteriaceae</taxon>
        <taxon>Alkalibacterium</taxon>
    </lineage>
</organism>
<evidence type="ECO:0000256" key="8">
    <source>
        <dbReference type="ARBA" id="ARBA00022840"/>
    </source>
</evidence>
<dbReference type="SFLD" id="SFLDS00003">
    <property type="entry name" value="Haloacid_Dehalogenase"/>
    <property type="match status" value="1"/>
</dbReference>
<dbReference type="Gene3D" id="3.40.1110.10">
    <property type="entry name" value="Calcium-transporting ATPase, cytoplasmic domain N"/>
    <property type="match status" value="1"/>
</dbReference>
<keyword evidence="18" id="KW-1185">Reference proteome</keyword>
<keyword evidence="7" id="KW-0406">Ion transport</keyword>
<dbReference type="NCBIfam" id="TIGR01494">
    <property type="entry name" value="ATPase_P-type"/>
    <property type="match status" value="1"/>
</dbReference>
<dbReference type="PANTHER" id="PTHR43520:SF8">
    <property type="entry name" value="P-TYPE CU(+) TRANSPORTER"/>
    <property type="match status" value="1"/>
</dbReference>
<dbReference type="NCBIfam" id="TIGR01525">
    <property type="entry name" value="ATPase-IB_hvy"/>
    <property type="match status" value="1"/>
</dbReference>
<dbReference type="InterPro" id="IPR023299">
    <property type="entry name" value="ATPase_P-typ_cyto_dom_N"/>
</dbReference>
<dbReference type="CDD" id="cd07552">
    <property type="entry name" value="P-type_ATPase_Cu-like"/>
    <property type="match status" value="1"/>
</dbReference>
<keyword evidence="5 14" id="KW-0479">Metal-binding</keyword>
<dbReference type="InterPro" id="IPR018303">
    <property type="entry name" value="ATPase_P-typ_P_site"/>
</dbReference>
<evidence type="ECO:0000256" key="6">
    <source>
        <dbReference type="ARBA" id="ARBA00022741"/>
    </source>
</evidence>
<keyword evidence="11" id="KW-0186">Copper</keyword>
<dbReference type="SUPFAM" id="SSF56784">
    <property type="entry name" value="HAD-like"/>
    <property type="match status" value="1"/>
</dbReference>
<evidence type="ECO:0000256" key="12">
    <source>
        <dbReference type="ARBA" id="ARBA00023136"/>
    </source>
</evidence>
<reference evidence="18" key="1">
    <citation type="journal article" date="2019" name="Int. J. Syst. Evol. Microbiol.">
        <title>The Global Catalogue of Microorganisms (GCM) 10K type strain sequencing project: providing services to taxonomists for standard genome sequencing and annotation.</title>
        <authorList>
            <consortium name="The Broad Institute Genomics Platform"/>
            <consortium name="The Broad Institute Genome Sequencing Center for Infectious Disease"/>
            <person name="Wu L."/>
            <person name="Ma J."/>
        </authorList>
    </citation>
    <scope>NUCLEOTIDE SEQUENCE [LARGE SCALE GENOMIC DNA]</scope>
    <source>
        <strain evidence="18">JCM 14232</strain>
    </source>
</reference>
<keyword evidence="8 14" id="KW-0067">ATP-binding</keyword>
<comment type="subcellular location">
    <subcellularLocation>
        <location evidence="14">Cell membrane</location>
    </subcellularLocation>
    <subcellularLocation>
        <location evidence="1">Endomembrane system</location>
        <topology evidence="1">Multi-pass membrane protein</topology>
    </subcellularLocation>
</comment>
<dbReference type="PRINTS" id="PR00943">
    <property type="entry name" value="CUATPASE"/>
</dbReference>
<feature type="compositionally biased region" description="Basic residues" evidence="15">
    <location>
        <begin position="1"/>
        <end position="15"/>
    </location>
</feature>
<keyword evidence="12 14" id="KW-0472">Membrane</keyword>
<feature type="transmembrane region" description="Helical" evidence="14">
    <location>
        <begin position="45"/>
        <end position="64"/>
    </location>
</feature>
<keyword evidence="7" id="KW-0187">Copper transport</keyword>
<evidence type="ECO:0000256" key="10">
    <source>
        <dbReference type="ARBA" id="ARBA00022989"/>
    </source>
</evidence>
<evidence type="ECO:0000259" key="16">
    <source>
        <dbReference type="Pfam" id="PF00122"/>
    </source>
</evidence>
<keyword evidence="4 14" id="KW-0812">Transmembrane</keyword>
<evidence type="ECO:0000313" key="17">
    <source>
        <dbReference type="EMBL" id="GAA0480984.1"/>
    </source>
</evidence>
<evidence type="ECO:0000256" key="2">
    <source>
        <dbReference type="ARBA" id="ARBA00006024"/>
    </source>
</evidence>
<dbReference type="Pfam" id="PF00122">
    <property type="entry name" value="E1-E2_ATPase"/>
    <property type="match status" value="1"/>
</dbReference>
<accession>A0ABP3KJ74</accession>
<dbReference type="InterPro" id="IPR027256">
    <property type="entry name" value="P-typ_ATPase_IB"/>
</dbReference>
<evidence type="ECO:0000256" key="7">
    <source>
        <dbReference type="ARBA" id="ARBA00022796"/>
    </source>
</evidence>